<protein>
    <submittedName>
        <fullName evidence="3">TonB-linked outer membrane protein, SusC/RagA family</fullName>
    </submittedName>
</protein>
<dbReference type="Proteomes" id="UP000019402">
    <property type="component" value="Unassembled WGS sequence"/>
</dbReference>
<dbReference type="InterPro" id="IPR012910">
    <property type="entry name" value="Plug_dom"/>
</dbReference>
<gene>
    <name evidence="3" type="ORF">JCM21142_2756</name>
</gene>
<evidence type="ECO:0000256" key="1">
    <source>
        <dbReference type="PROSITE-ProRule" id="PRU01360"/>
    </source>
</evidence>
<dbReference type="SUPFAM" id="SSF56935">
    <property type="entry name" value="Porins"/>
    <property type="match status" value="1"/>
</dbReference>
<feature type="domain" description="TonB-dependent receptor plug" evidence="2">
    <location>
        <begin position="149"/>
        <end position="251"/>
    </location>
</feature>
<dbReference type="GO" id="GO:0009279">
    <property type="term" value="C:cell outer membrane"/>
    <property type="evidence" value="ECO:0007669"/>
    <property type="project" value="UniProtKB-SubCell"/>
</dbReference>
<dbReference type="EMBL" id="BAMD01000006">
    <property type="protein sequence ID" value="GAF02129.1"/>
    <property type="molecule type" value="Genomic_DNA"/>
</dbReference>
<dbReference type="InterPro" id="IPR023997">
    <property type="entry name" value="TonB-dep_OMP_SusC/RagA_CS"/>
</dbReference>
<dbReference type="NCBIfam" id="TIGR04057">
    <property type="entry name" value="SusC_RagA_signa"/>
    <property type="match status" value="1"/>
</dbReference>
<dbReference type="eggNOG" id="COG1629">
    <property type="taxonomic scope" value="Bacteria"/>
</dbReference>
<proteinExistence type="inferred from homology"/>
<keyword evidence="1" id="KW-0812">Transmembrane</keyword>
<dbReference type="AlphaFoldDB" id="W7YHU8"/>
<comment type="similarity">
    <text evidence="1">Belongs to the TonB-dependent receptor family.</text>
</comment>
<evidence type="ECO:0000313" key="4">
    <source>
        <dbReference type="Proteomes" id="UP000019402"/>
    </source>
</evidence>
<dbReference type="Pfam" id="PF13715">
    <property type="entry name" value="CarbopepD_reg_2"/>
    <property type="match status" value="1"/>
</dbReference>
<keyword evidence="1" id="KW-0472">Membrane</keyword>
<organism evidence="3 4">
    <name type="scientific">Saccharicrinis fermentans DSM 9555 = JCM 21142</name>
    <dbReference type="NCBI Taxonomy" id="869213"/>
    <lineage>
        <taxon>Bacteria</taxon>
        <taxon>Pseudomonadati</taxon>
        <taxon>Bacteroidota</taxon>
        <taxon>Bacteroidia</taxon>
        <taxon>Marinilabiliales</taxon>
        <taxon>Marinilabiliaceae</taxon>
        <taxon>Saccharicrinis</taxon>
    </lineage>
</organism>
<keyword evidence="1" id="KW-1134">Transmembrane beta strand</keyword>
<comment type="subcellular location">
    <subcellularLocation>
        <location evidence="1">Cell outer membrane</location>
        <topology evidence="1">Multi-pass membrane protein</topology>
    </subcellularLocation>
</comment>
<dbReference type="InterPro" id="IPR039426">
    <property type="entry name" value="TonB-dep_rcpt-like"/>
</dbReference>
<dbReference type="Gene3D" id="2.170.130.10">
    <property type="entry name" value="TonB-dependent receptor, plug domain"/>
    <property type="match status" value="1"/>
</dbReference>
<evidence type="ECO:0000313" key="3">
    <source>
        <dbReference type="EMBL" id="GAF02129.1"/>
    </source>
</evidence>
<dbReference type="STRING" id="869213.GCA_000517085_00782"/>
<dbReference type="Gene3D" id="2.60.40.1120">
    <property type="entry name" value="Carboxypeptidase-like, regulatory domain"/>
    <property type="match status" value="1"/>
</dbReference>
<name>W7YHU8_9BACT</name>
<sequence>MLSTFVTMVYSNANSSKVGIYEEEEGKILIQKQSIAEVKNDADSEMLLTTNLVQQAAFDITGKVVDEKGEPIPGVTVVVQGTSLGAITGLDGDYMITNVPKGAILVFSFIGMTSKQVEVIDSRNINVSMVSDVVGLEEVVAIGYGTTTKRKAVGAISTMKAETLENSPFMSAGESLQGQVPGLIVKNSGGGPGSTPSISIRGGGSPLYVIDGVITAEQDFNAINSDDIESISFLKDASATAVFGSRAGNGIVLVTTKRGEEGKINVNYSYNFQLSQPTVLPEMMNSYDYAKLQNVANVYDGTPLTYTDEQLETIRSHSDLDTYPDNNWPDLTLKNFAPQQRHNLSLTGGDKQTKYFVSLGYVDQGGILKQDVVNYDRFNIRSNVNTTFENIGLEVGINISASIENYEEPSAGMYSIWRAINQNTNPMYRAYNIDGTLAGGGNGDHPIAIISKEAGYNRTRDKFINTQLHAKWNVSGVKGLKLGLMGSYRDGDGWGKLWQKNTPLYMQDGSLMVQPKPYLGVSSYYSKRLYVESSLAYSNTFGKHGIDATFVYNQTTSSSEDMSASRRDYQSGAVDQLFAGPQDGKDNDGNEKEGANAGYVVRVKYDYNYKYIVEFSGRYDGNDNFSPDQRWGFFPASSAAWNISEEDFMDGLDDRNILNSLKIRASYGKMGVTEGVNRFGYIPVYNLESSIYNVGGNLVNGYSEGELVNPSELTWYTRSSLNYGLDFSSLGNKLSGTFEYFYYRTTGYLVSPKDTYSQPLGKDLPQIKSNSAHRRTGYELSLRYKTKIKDLQLQLGANLAYFNELWEQLDTEDEATLKNPYTRKTHRTSYWDGGAVLVSDGLYQDGSEILNTPRLLGSTQTQPGDIRYSDMNGDGKIDDQDKRIVGLPSLPRLNYGIDFSMKYKGWFANGLFQGTGNRYLAFDNFMVVEAKRRTYEYQQNYWTPENPNALFPRVSHSEAVNGGNNSNQSNPSDFYLKNAKYFRLKNLQIGYDFKQSVLDKLAWIASCKMFVSGTNLFTISEVNDYFDPEQVEQSNSGTQSYGYPVQRTYSLGVNIGF</sequence>
<keyword evidence="1" id="KW-0998">Cell outer membrane</keyword>
<evidence type="ECO:0000259" key="2">
    <source>
        <dbReference type="Pfam" id="PF07715"/>
    </source>
</evidence>
<keyword evidence="1" id="KW-0813">Transport</keyword>
<dbReference type="Pfam" id="PF07715">
    <property type="entry name" value="Plug"/>
    <property type="match status" value="1"/>
</dbReference>
<reference evidence="3 4" key="1">
    <citation type="journal article" date="2014" name="Genome Announc.">
        <title>Draft Genome Sequence of Cytophaga fermentans JCM 21142T, a Facultative Anaerobe Isolated from Marine Mud.</title>
        <authorList>
            <person name="Starns D."/>
            <person name="Oshima K."/>
            <person name="Suda W."/>
            <person name="Iino T."/>
            <person name="Yuki M."/>
            <person name="Inoue J."/>
            <person name="Kitamura K."/>
            <person name="Iida T."/>
            <person name="Darby A."/>
            <person name="Hattori M."/>
            <person name="Ohkuma M."/>
        </authorList>
    </citation>
    <scope>NUCLEOTIDE SEQUENCE [LARGE SCALE GENOMIC DNA]</scope>
    <source>
        <strain evidence="3 4">JCM 21142</strain>
    </source>
</reference>
<dbReference type="PROSITE" id="PS52016">
    <property type="entry name" value="TONB_DEPENDENT_REC_3"/>
    <property type="match status" value="1"/>
</dbReference>
<comment type="caution">
    <text evidence="3">The sequence shown here is derived from an EMBL/GenBank/DDBJ whole genome shotgun (WGS) entry which is preliminary data.</text>
</comment>
<keyword evidence="4" id="KW-1185">Reference proteome</keyword>
<dbReference type="InterPro" id="IPR037066">
    <property type="entry name" value="Plug_dom_sf"/>
</dbReference>
<dbReference type="InterPro" id="IPR023996">
    <property type="entry name" value="TonB-dep_OMP_SusC/RagA"/>
</dbReference>
<dbReference type="NCBIfam" id="TIGR04056">
    <property type="entry name" value="OMP_RagA_SusC"/>
    <property type="match status" value="1"/>
</dbReference>
<dbReference type="InterPro" id="IPR008969">
    <property type="entry name" value="CarboxyPept-like_regulatory"/>
</dbReference>
<accession>W7YHU8</accession>
<dbReference type="SUPFAM" id="SSF49464">
    <property type="entry name" value="Carboxypeptidase regulatory domain-like"/>
    <property type="match status" value="1"/>
</dbReference>